<feature type="compositionally biased region" description="Polar residues" evidence="13">
    <location>
        <begin position="673"/>
        <end position="683"/>
    </location>
</feature>
<feature type="compositionally biased region" description="Pro residues" evidence="13">
    <location>
        <begin position="619"/>
        <end position="639"/>
    </location>
</feature>
<evidence type="ECO:0000256" key="3">
    <source>
        <dbReference type="ARBA" id="ARBA00009666"/>
    </source>
</evidence>
<dbReference type="Pfam" id="PF03127">
    <property type="entry name" value="GAT"/>
    <property type="match status" value="1"/>
</dbReference>
<comment type="subunit">
    <text evidence="4">Component of the ESCRT-0 complex composed of HSE1 and VPS27.</text>
</comment>
<evidence type="ECO:0000256" key="2">
    <source>
        <dbReference type="ARBA" id="ARBA00004125"/>
    </source>
</evidence>
<dbReference type="PROSITE" id="PS50179">
    <property type="entry name" value="VHS"/>
    <property type="match status" value="1"/>
</dbReference>
<dbReference type="FunFam" id="2.30.30.40:FF:000072">
    <property type="entry name" value="Unconventional Myosin IB"/>
    <property type="match status" value="1"/>
</dbReference>
<sequence>MFRAQQNAFDEVVAKATDENLTSENWEYIMDVCDKVTGEDSGAKDAVASMIKRLAHRNANVQLYTLEVGHRLANALSQNCGAKMHRELASRAFTDALLRLANDRNTHQQVKAKILERMAEWAGMFKDPDLGIMNDQYHRLKSQNPNLHPPSAPSKNRLTDLDRQKEEDELQMALKLSIQDKSSQPKAAQPSNSSAGPAQSQQAAQPQQVSSGTTAATVSRVRALHNFQPTDADELQFRKGDIITVVGSVYKDWWRGSLRGKTGIFPLNYVEKLVDPTPEELQREAQMEAEVFAEIKNVEKLLTLLSTSSSQLDARDNEEITKLYHSTLAIRPKLIELIGKYSQRKDDFTQLNERFIKSCRDYESLLDASMTQAQPYQYGRPGQVPQGPQGYGYPPQAARPQQEPQRYYTPSQSEPPYQPQPSPSNGYPPQRNGPAPFYVVAPGQQPPQAESHQPYPGQQPPQAESHQPYPGQQPPQSESYQPYPGQQPPQAESHQPYPSQQPPQSESYLPYPGQQPPQAESQQPYPQRDPTPRIPSGSQPPPLETSSPPPTQYPTQQPQTGHRPQSTYSNPQELATSVYDSPVQQQNPHPYTAYAETDPYTATPAPSQPPQQYNAYKPPQQPSQPPQPSYEPPAPPGSLPSPVQGSSHPVLGDARSTLPSQGQYKAYQRPDSSDSNQGPSQGLANAPSAPSAPPGGASNPADFCRQNAAY</sequence>
<evidence type="ECO:0000256" key="8">
    <source>
        <dbReference type="ARBA" id="ARBA00022448"/>
    </source>
</evidence>
<evidence type="ECO:0000256" key="7">
    <source>
        <dbReference type="ARBA" id="ARBA00022443"/>
    </source>
</evidence>
<feature type="compositionally biased region" description="Polar residues" evidence="13">
    <location>
        <begin position="516"/>
        <end position="525"/>
    </location>
</feature>
<name>A0A8H6AML1_9HELO</name>
<dbReference type="CDD" id="cd16978">
    <property type="entry name" value="VHS_HSE1"/>
    <property type="match status" value="1"/>
</dbReference>
<keyword evidence="7 12" id="KW-0728">SH3 domain</keyword>
<dbReference type="PANTHER" id="PTHR45929">
    <property type="entry name" value="JAK PATHWAY SIGNAL TRANSDUCTION ADAPTOR MOLECULE"/>
    <property type="match status" value="1"/>
</dbReference>
<dbReference type="GO" id="GO:0033565">
    <property type="term" value="C:ESCRT-0 complex"/>
    <property type="evidence" value="ECO:0007669"/>
    <property type="project" value="TreeGrafter"/>
</dbReference>
<dbReference type="PROSITE" id="PS50002">
    <property type="entry name" value="SH3"/>
    <property type="match status" value="1"/>
</dbReference>
<feature type="compositionally biased region" description="Low complexity" evidence="13">
    <location>
        <begin position="599"/>
        <end position="613"/>
    </location>
</feature>
<comment type="function">
    <text evidence="1">Component of the ESCRT-0 complex which is the sorting receptor for ubiquitinated cargo proteins at the multivesicular body (MVB).</text>
</comment>
<feature type="compositionally biased region" description="Low complexity" evidence="13">
    <location>
        <begin position="376"/>
        <end position="415"/>
    </location>
</feature>
<dbReference type="InterPro" id="IPR008942">
    <property type="entry name" value="ENTH_VHS"/>
</dbReference>
<dbReference type="GO" id="GO:0043328">
    <property type="term" value="P:protein transport to vacuole involved in ubiquitin-dependent protein catabolic process via the multivesicular body sorting pathway"/>
    <property type="evidence" value="ECO:0007669"/>
    <property type="project" value="TreeGrafter"/>
</dbReference>
<dbReference type="GO" id="GO:0043130">
    <property type="term" value="F:ubiquitin binding"/>
    <property type="evidence" value="ECO:0007669"/>
    <property type="project" value="InterPro"/>
</dbReference>
<dbReference type="PANTHER" id="PTHR45929:SF3">
    <property type="entry name" value="JAK PATHWAY SIGNAL TRANSDUCTION ADAPTOR MOLECULE"/>
    <property type="match status" value="1"/>
</dbReference>
<evidence type="ECO:0000256" key="5">
    <source>
        <dbReference type="ARBA" id="ARBA00017923"/>
    </source>
</evidence>
<comment type="similarity">
    <text evidence="3">Belongs to the STAM family.</text>
</comment>
<dbReference type="InterPro" id="IPR004152">
    <property type="entry name" value="GAT_dom"/>
</dbReference>
<feature type="domain" description="SH3" evidence="14">
    <location>
        <begin position="216"/>
        <end position="275"/>
    </location>
</feature>
<dbReference type="InterPro" id="IPR001452">
    <property type="entry name" value="SH3_domain"/>
</dbReference>
<feature type="compositionally biased region" description="Pro residues" evidence="13">
    <location>
        <begin position="527"/>
        <end position="552"/>
    </location>
</feature>
<dbReference type="GO" id="GO:0010008">
    <property type="term" value="C:endosome membrane"/>
    <property type="evidence" value="ECO:0007669"/>
    <property type="project" value="UniProtKB-SubCell"/>
</dbReference>
<comment type="subcellular location">
    <subcellularLocation>
        <location evidence="2">Endosome membrane</location>
        <topology evidence="2">Peripheral membrane protein</topology>
        <orientation evidence="2">Cytoplasmic side</orientation>
    </subcellularLocation>
</comment>
<organism evidence="16 17">
    <name type="scientific">Botrytis fragariae</name>
    <dbReference type="NCBI Taxonomy" id="1964551"/>
    <lineage>
        <taxon>Eukaryota</taxon>
        <taxon>Fungi</taxon>
        <taxon>Dikarya</taxon>
        <taxon>Ascomycota</taxon>
        <taxon>Pezizomycotina</taxon>
        <taxon>Leotiomycetes</taxon>
        <taxon>Helotiales</taxon>
        <taxon>Sclerotiniaceae</taxon>
        <taxon>Botrytis</taxon>
    </lineage>
</organism>
<keyword evidence="10" id="KW-0653">Protein transport</keyword>
<dbReference type="AlphaFoldDB" id="A0A8H6AML1"/>
<evidence type="ECO:0000259" key="15">
    <source>
        <dbReference type="PROSITE" id="PS50179"/>
    </source>
</evidence>
<gene>
    <name evidence="16" type="ORF">Bfra_009721</name>
</gene>
<dbReference type="CDD" id="cd11805">
    <property type="entry name" value="SH3_GRB2_like_C"/>
    <property type="match status" value="1"/>
</dbReference>
<dbReference type="Pfam" id="PF14604">
    <property type="entry name" value="SH3_9"/>
    <property type="match status" value="1"/>
</dbReference>
<protein>
    <recommendedName>
        <fullName evidence="5">Class E vacuolar protein-sorting machinery protein HSE1</fullName>
    </recommendedName>
    <alternativeName>
        <fullName evidence="6">Class E vacuolar protein-sorting machinery protein hse1</fullName>
    </alternativeName>
</protein>
<feature type="compositionally biased region" description="Polar residues" evidence="13">
    <location>
        <begin position="562"/>
        <end position="589"/>
    </location>
</feature>
<dbReference type="InterPro" id="IPR036028">
    <property type="entry name" value="SH3-like_dom_sf"/>
</dbReference>
<dbReference type="GO" id="GO:0035091">
    <property type="term" value="F:phosphatidylinositol binding"/>
    <property type="evidence" value="ECO:0007669"/>
    <property type="project" value="InterPro"/>
</dbReference>
<dbReference type="RefSeq" id="XP_037189284.1">
    <property type="nucleotide sequence ID" value="XM_037340061.1"/>
</dbReference>
<evidence type="ECO:0000313" key="16">
    <source>
        <dbReference type="EMBL" id="KAF5870337.1"/>
    </source>
</evidence>
<evidence type="ECO:0000259" key="14">
    <source>
        <dbReference type="PROSITE" id="PS50002"/>
    </source>
</evidence>
<feature type="domain" description="VHS" evidence="15">
    <location>
        <begin position="16"/>
        <end position="148"/>
    </location>
</feature>
<evidence type="ECO:0000256" key="6">
    <source>
        <dbReference type="ARBA" id="ARBA00018978"/>
    </source>
</evidence>
<dbReference type="EMBL" id="JABFCT010000014">
    <property type="protein sequence ID" value="KAF5870337.1"/>
    <property type="molecule type" value="Genomic_DNA"/>
</dbReference>
<dbReference type="SUPFAM" id="SSF48464">
    <property type="entry name" value="ENTH/VHS domain"/>
    <property type="match status" value="1"/>
</dbReference>
<feature type="compositionally biased region" description="Low complexity" evidence="13">
    <location>
        <begin position="187"/>
        <end position="211"/>
    </location>
</feature>
<accession>A0A8H6AML1</accession>
<dbReference type="InterPro" id="IPR050670">
    <property type="entry name" value="STAM"/>
</dbReference>
<feature type="region of interest" description="Disordered" evidence="13">
    <location>
        <begin position="178"/>
        <end position="215"/>
    </location>
</feature>
<evidence type="ECO:0000256" key="10">
    <source>
        <dbReference type="ARBA" id="ARBA00022927"/>
    </source>
</evidence>
<dbReference type="PRINTS" id="PR00452">
    <property type="entry name" value="SH3DOMAIN"/>
</dbReference>
<dbReference type="PRINTS" id="PR00499">
    <property type="entry name" value="P67PHOX"/>
</dbReference>
<dbReference type="Proteomes" id="UP000531561">
    <property type="component" value="Unassembled WGS sequence"/>
</dbReference>
<dbReference type="Gene3D" id="1.25.40.90">
    <property type="match status" value="1"/>
</dbReference>
<evidence type="ECO:0000256" key="1">
    <source>
        <dbReference type="ARBA" id="ARBA00002654"/>
    </source>
</evidence>
<keyword evidence="8" id="KW-0813">Transport</keyword>
<dbReference type="InterPro" id="IPR002014">
    <property type="entry name" value="VHS_dom"/>
</dbReference>
<evidence type="ECO:0000256" key="13">
    <source>
        <dbReference type="SAM" id="MobiDB-lite"/>
    </source>
</evidence>
<dbReference type="Gene3D" id="2.30.30.40">
    <property type="entry name" value="SH3 Domains"/>
    <property type="match status" value="1"/>
</dbReference>
<keyword evidence="17" id="KW-1185">Reference proteome</keyword>
<dbReference type="SMART" id="SM00288">
    <property type="entry name" value="VHS"/>
    <property type="match status" value="1"/>
</dbReference>
<comment type="caution">
    <text evidence="16">The sequence shown here is derived from an EMBL/GenBank/DDBJ whole genome shotgun (WGS) entry which is preliminary data.</text>
</comment>
<dbReference type="SMART" id="SM00326">
    <property type="entry name" value="SH3"/>
    <property type="match status" value="1"/>
</dbReference>
<dbReference type="Pfam" id="PF00790">
    <property type="entry name" value="VHS"/>
    <property type="match status" value="1"/>
</dbReference>
<evidence type="ECO:0000256" key="9">
    <source>
        <dbReference type="ARBA" id="ARBA00022753"/>
    </source>
</evidence>
<feature type="compositionally biased region" description="Low complexity" evidence="13">
    <location>
        <begin position="467"/>
        <end position="512"/>
    </location>
</feature>
<keyword evidence="11" id="KW-0472">Membrane</keyword>
<evidence type="ECO:0000256" key="11">
    <source>
        <dbReference type="ARBA" id="ARBA00023136"/>
    </source>
</evidence>
<proteinExistence type="inferred from homology"/>
<feature type="region of interest" description="Disordered" evidence="13">
    <location>
        <begin position="376"/>
        <end position="710"/>
    </location>
</feature>
<dbReference type="Gene3D" id="1.20.5.1940">
    <property type="match status" value="1"/>
</dbReference>
<reference evidence="16 17" key="1">
    <citation type="journal article" date="2020" name="Phytopathology">
        <title>A high-quality genome resource of Botrytis fragariae, a new and rapidly spreading fungal pathogen causing strawberry gray mold in the U.S.A.</title>
        <authorList>
            <person name="Wu Y."/>
            <person name="Saski C.A."/>
            <person name="Schnabel G."/>
            <person name="Xiao S."/>
            <person name="Hu M."/>
        </authorList>
    </citation>
    <scope>NUCLEOTIDE SEQUENCE [LARGE SCALE GENOMIC DNA]</scope>
    <source>
        <strain evidence="16 17">BVB16</strain>
    </source>
</reference>
<keyword evidence="9" id="KW-0967">Endosome</keyword>
<dbReference type="GeneID" id="59263753"/>
<dbReference type="SUPFAM" id="SSF50044">
    <property type="entry name" value="SH3-domain"/>
    <property type="match status" value="1"/>
</dbReference>
<evidence type="ECO:0000256" key="12">
    <source>
        <dbReference type="PROSITE-ProRule" id="PRU00192"/>
    </source>
</evidence>
<evidence type="ECO:0000313" key="17">
    <source>
        <dbReference type="Proteomes" id="UP000531561"/>
    </source>
</evidence>
<dbReference type="OrthoDB" id="10255964at2759"/>
<feature type="compositionally biased region" description="Low complexity" evidence="13">
    <location>
        <begin position="684"/>
        <end position="701"/>
    </location>
</feature>
<evidence type="ECO:0000256" key="4">
    <source>
        <dbReference type="ARBA" id="ARBA00011446"/>
    </source>
</evidence>